<sequence length="157" mass="16949">MAALSPTDVVDVLDADKQVEKRAAWEAFEFALLGDGNVEVTNGSHGDAGNHTYTVHVESGIPSHCTCPAWEYQPGVCKHMVAVAIREPVLEAATEDQQVRADGGTAALEEFGTDDRNDDRPEDCDCGEWNDGLGLCCWPCYREGFEEPNPHAAGDGQ</sequence>
<comment type="caution">
    <text evidence="3">The sequence shown here is derived from an EMBL/GenBank/DDBJ whole genome shotgun (WGS) entry which is preliminary data.</text>
</comment>
<keyword evidence="1" id="KW-0862">Zinc</keyword>
<evidence type="ECO:0000259" key="2">
    <source>
        <dbReference type="PROSITE" id="PS50966"/>
    </source>
</evidence>
<dbReference type="InterPro" id="IPR007527">
    <property type="entry name" value="Znf_SWIM"/>
</dbReference>
<protein>
    <submittedName>
        <fullName evidence="3">SWIM zinc finger family protein</fullName>
    </submittedName>
</protein>
<dbReference type="Pfam" id="PF04434">
    <property type="entry name" value="SWIM"/>
    <property type="match status" value="1"/>
</dbReference>
<dbReference type="EMBL" id="JBHTBL010000001">
    <property type="protein sequence ID" value="MFC7323091.1"/>
    <property type="molecule type" value="Genomic_DNA"/>
</dbReference>
<name>A0ABD6AFQ0_9EURY</name>
<evidence type="ECO:0000313" key="4">
    <source>
        <dbReference type="Proteomes" id="UP001596545"/>
    </source>
</evidence>
<organism evidence="3 4">
    <name type="scientific">Halorubrum rutilum</name>
    <dbReference type="NCBI Taxonomy" id="1364933"/>
    <lineage>
        <taxon>Archaea</taxon>
        <taxon>Methanobacteriati</taxon>
        <taxon>Methanobacteriota</taxon>
        <taxon>Stenosarchaea group</taxon>
        <taxon>Halobacteria</taxon>
        <taxon>Halobacteriales</taxon>
        <taxon>Haloferacaceae</taxon>
        <taxon>Halorubrum</taxon>
    </lineage>
</organism>
<keyword evidence="1" id="KW-0863">Zinc-finger</keyword>
<evidence type="ECO:0000313" key="3">
    <source>
        <dbReference type="EMBL" id="MFC7323091.1"/>
    </source>
</evidence>
<gene>
    <name evidence="3" type="ORF">ACFQMF_00705</name>
</gene>
<dbReference type="GO" id="GO:0008270">
    <property type="term" value="F:zinc ion binding"/>
    <property type="evidence" value="ECO:0007669"/>
    <property type="project" value="UniProtKB-KW"/>
</dbReference>
<proteinExistence type="predicted"/>
<dbReference type="RefSeq" id="WP_379791392.1">
    <property type="nucleotide sequence ID" value="NZ_JANHDN010000001.1"/>
</dbReference>
<keyword evidence="4" id="KW-1185">Reference proteome</keyword>
<reference evidence="3 4" key="1">
    <citation type="journal article" date="2019" name="Int. J. Syst. Evol. Microbiol.">
        <title>The Global Catalogue of Microorganisms (GCM) 10K type strain sequencing project: providing services to taxonomists for standard genome sequencing and annotation.</title>
        <authorList>
            <consortium name="The Broad Institute Genomics Platform"/>
            <consortium name="The Broad Institute Genome Sequencing Center for Infectious Disease"/>
            <person name="Wu L."/>
            <person name="Ma J."/>
        </authorList>
    </citation>
    <scope>NUCLEOTIDE SEQUENCE [LARGE SCALE GENOMIC DNA]</scope>
    <source>
        <strain evidence="3 4">CGMCC 1.12554</strain>
    </source>
</reference>
<dbReference type="Proteomes" id="UP001596545">
    <property type="component" value="Unassembled WGS sequence"/>
</dbReference>
<dbReference type="AlphaFoldDB" id="A0ABD6AFQ0"/>
<keyword evidence="1" id="KW-0479">Metal-binding</keyword>
<feature type="domain" description="SWIM-type" evidence="2">
    <location>
        <begin position="53"/>
        <end position="88"/>
    </location>
</feature>
<dbReference type="PROSITE" id="PS50966">
    <property type="entry name" value="ZF_SWIM"/>
    <property type="match status" value="1"/>
</dbReference>
<accession>A0ABD6AFQ0</accession>
<evidence type="ECO:0000256" key="1">
    <source>
        <dbReference type="PROSITE-ProRule" id="PRU00325"/>
    </source>
</evidence>